<dbReference type="Pfam" id="PF02170">
    <property type="entry name" value="PAZ"/>
    <property type="match status" value="1"/>
</dbReference>
<dbReference type="InterPro" id="IPR003100">
    <property type="entry name" value="PAZ_dom"/>
</dbReference>
<evidence type="ECO:0000256" key="3">
    <source>
        <dbReference type="ARBA" id="ARBA00022722"/>
    </source>
</evidence>
<dbReference type="SUPFAM" id="SSF52540">
    <property type="entry name" value="P-loop containing nucleoside triphosphate hydrolases"/>
    <property type="match status" value="2"/>
</dbReference>
<feature type="coiled-coil region" evidence="15">
    <location>
        <begin position="523"/>
        <end position="550"/>
    </location>
</feature>
<dbReference type="CDD" id="cd18034">
    <property type="entry name" value="DEXHc_dicer"/>
    <property type="match status" value="1"/>
</dbReference>
<dbReference type="SMART" id="SM00535">
    <property type="entry name" value="RIBOc"/>
    <property type="match status" value="2"/>
</dbReference>
<evidence type="ECO:0000259" key="19">
    <source>
        <dbReference type="PROSITE" id="PS50821"/>
    </source>
</evidence>
<dbReference type="Proteomes" id="UP000436088">
    <property type="component" value="Unassembled WGS sequence"/>
</dbReference>
<dbReference type="PANTHER" id="PTHR14950:SF46">
    <property type="entry name" value="ENDORIBONUCLEASE DICER HOMOLOG 3"/>
    <property type="match status" value="1"/>
</dbReference>
<dbReference type="Gene3D" id="2.170.260.10">
    <property type="entry name" value="paz domain"/>
    <property type="match status" value="1"/>
</dbReference>
<comment type="caution">
    <text evidence="22">The sequence shown here is derived from an EMBL/GenBank/DDBJ whole genome shotgun (WGS) entry which is preliminary data.</text>
</comment>
<dbReference type="GO" id="GO:0004672">
    <property type="term" value="F:protein kinase activity"/>
    <property type="evidence" value="ECO:0007669"/>
    <property type="project" value="InterPro"/>
</dbReference>
<keyword evidence="3" id="KW-0540">Nuclease</keyword>
<dbReference type="Pfam" id="PF00636">
    <property type="entry name" value="Ribonuclease_3"/>
    <property type="match status" value="2"/>
</dbReference>
<dbReference type="SUPFAM" id="SSF101690">
    <property type="entry name" value="PAZ domain"/>
    <property type="match status" value="1"/>
</dbReference>
<evidence type="ECO:0000256" key="13">
    <source>
        <dbReference type="ARBA" id="ARBA00023211"/>
    </source>
</evidence>
<dbReference type="GO" id="GO:0004386">
    <property type="term" value="F:helicase activity"/>
    <property type="evidence" value="ECO:0007669"/>
    <property type="project" value="UniProtKB-KW"/>
</dbReference>
<dbReference type="PROSITE" id="PS50011">
    <property type="entry name" value="PROTEIN_KINASE_DOM"/>
    <property type="match status" value="1"/>
</dbReference>
<evidence type="ECO:0000313" key="23">
    <source>
        <dbReference type="Proteomes" id="UP000436088"/>
    </source>
</evidence>
<comment type="cofactor">
    <cofactor evidence="2">
        <name>Mg(2+)</name>
        <dbReference type="ChEBI" id="CHEBI:18420"/>
    </cofactor>
</comment>
<keyword evidence="9" id="KW-0347">Helicase</keyword>
<evidence type="ECO:0000256" key="14">
    <source>
        <dbReference type="PROSITE-ProRule" id="PRU00657"/>
    </source>
</evidence>
<dbReference type="PANTHER" id="PTHR14950">
    <property type="entry name" value="DICER-RELATED"/>
    <property type="match status" value="1"/>
</dbReference>
<dbReference type="FunFam" id="3.30.160.380:FF:000001">
    <property type="entry name" value="Endoribonuclease dicer-like 1"/>
    <property type="match status" value="1"/>
</dbReference>
<dbReference type="InterPro" id="IPR036389">
    <property type="entry name" value="RNase_III_sf"/>
</dbReference>
<feature type="domain" description="PAZ" evidence="19">
    <location>
        <begin position="1026"/>
        <end position="1152"/>
    </location>
</feature>
<evidence type="ECO:0000259" key="21">
    <source>
        <dbReference type="PROSITE" id="PS51327"/>
    </source>
</evidence>
<dbReference type="SUPFAM" id="SSF56112">
    <property type="entry name" value="Protein kinase-like (PK-like)"/>
    <property type="match status" value="1"/>
</dbReference>
<keyword evidence="11" id="KW-0460">Magnesium</keyword>
<dbReference type="InterPro" id="IPR027417">
    <property type="entry name" value="P-loop_NTPase"/>
</dbReference>
<evidence type="ECO:0000256" key="12">
    <source>
        <dbReference type="ARBA" id="ARBA00022884"/>
    </source>
</evidence>
<dbReference type="Pfam" id="PF00270">
    <property type="entry name" value="DEAD"/>
    <property type="match status" value="1"/>
</dbReference>
<dbReference type="FunFam" id="1.10.1520.10:FF:000004">
    <property type="entry name" value="Endoribonuclease dicer-like 1"/>
    <property type="match status" value="1"/>
</dbReference>
<keyword evidence="4" id="KW-0479">Metal-binding</keyword>
<keyword evidence="13" id="KW-0464">Manganese</keyword>
<dbReference type="CDD" id="cd00593">
    <property type="entry name" value="RIBOc"/>
    <property type="match status" value="2"/>
</dbReference>
<evidence type="ECO:0000256" key="7">
    <source>
        <dbReference type="ARBA" id="ARBA00022759"/>
    </source>
</evidence>
<dbReference type="Gene3D" id="1.10.1520.10">
    <property type="entry name" value="Ribonuclease III domain"/>
    <property type="match status" value="2"/>
</dbReference>
<keyword evidence="15" id="KW-0175">Coiled coil</keyword>
<dbReference type="InterPro" id="IPR038248">
    <property type="entry name" value="Dicer_dimer_sf"/>
</dbReference>
<dbReference type="Gene3D" id="3.30.160.380">
    <property type="entry name" value="Dicer dimerisation domain"/>
    <property type="match status" value="1"/>
</dbReference>
<evidence type="ECO:0000256" key="15">
    <source>
        <dbReference type="SAM" id="Coils"/>
    </source>
</evidence>
<comment type="cofactor">
    <cofactor evidence="1">
        <name>Mn(2+)</name>
        <dbReference type="ChEBI" id="CHEBI:29035"/>
    </cofactor>
</comment>
<dbReference type="GO" id="GO:0005524">
    <property type="term" value="F:ATP binding"/>
    <property type="evidence" value="ECO:0007669"/>
    <property type="project" value="UniProtKB-KW"/>
</dbReference>
<evidence type="ECO:0000256" key="8">
    <source>
        <dbReference type="ARBA" id="ARBA00022801"/>
    </source>
</evidence>
<evidence type="ECO:0000256" key="1">
    <source>
        <dbReference type="ARBA" id="ARBA00001936"/>
    </source>
</evidence>
<dbReference type="GO" id="GO:0003723">
    <property type="term" value="F:RNA binding"/>
    <property type="evidence" value="ECO:0007669"/>
    <property type="project" value="UniProtKB-UniRule"/>
</dbReference>
<keyword evidence="6" id="KW-0547">Nucleotide-binding</keyword>
<evidence type="ECO:0000256" key="9">
    <source>
        <dbReference type="ARBA" id="ARBA00022806"/>
    </source>
</evidence>
<dbReference type="FunFam" id="1.10.510.10:FF:000095">
    <property type="entry name" value="protein STRUBBELIG-RECEPTOR FAMILY 8"/>
    <property type="match status" value="1"/>
</dbReference>
<evidence type="ECO:0000256" key="11">
    <source>
        <dbReference type="ARBA" id="ARBA00022842"/>
    </source>
</evidence>
<dbReference type="Gene3D" id="1.10.510.10">
    <property type="entry name" value="Transferase(Phosphotransferase) domain 1"/>
    <property type="match status" value="1"/>
</dbReference>
<dbReference type="InterPro" id="IPR014001">
    <property type="entry name" value="Helicase_ATP-bd"/>
</dbReference>
<evidence type="ECO:0000313" key="22">
    <source>
        <dbReference type="EMBL" id="KAE8658023.1"/>
    </source>
</evidence>
<dbReference type="PROSITE" id="PS51192">
    <property type="entry name" value="HELICASE_ATP_BIND_1"/>
    <property type="match status" value="1"/>
</dbReference>
<accession>A0A6A2WGS7</accession>
<dbReference type="PROSITE" id="PS50821">
    <property type="entry name" value="PAZ"/>
    <property type="match status" value="1"/>
</dbReference>
<proteinExistence type="predicted"/>
<dbReference type="InterPro" id="IPR000999">
    <property type="entry name" value="RNase_III_dom"/>
</dbReference>
<feature type="domain" description="Helicase ATP-binding" evidence="20">
    <location>
        <begin position="287"/>
        <end position="462"/>
    </location>
</feature>
<keyword evidence="8" id="KW-0378">Hydrolase</keyword>
<dbReference type="PROSITE" id="PS50142">
    <property type="entry name" value="RNASE_3_2"/>
    <property type="match status" value="2"/>
</dbReference>
<evidence type="ECO:0000256" key="4">
    <source>
        <dbReference type="ARBA" id="ARBA00022723"/>
    </source>
</evidence>
<keyword evidence="5" id="KW-0677">Repeat</keyword>
<evidence type="ECO:0000256" key="6">
    <source>
        <dbReference type="ARBA" id="ARBA00022741"/>
    </source>
</evidence>
<feature type="domain" description="Dicer dsRNA-binding fold" evidence="21">
    <location>
        <begin position="756"/>
        <end position="846"/>
    </location>
</feature>
<evidence type="ECO:0000256" key="16">
    <source>
        <dbReference type="SAM" id="MobiDB-lite"/>
    </source>
</evidence>
<protein>
    <submittedName>
        <fullName evidence="22">Endoribonuclease Dicer-like protein 3a</fullName>
    </submittedName>
</protein>
<dbReference type="Pfam" id="PF03368">
    <property type="entry name" value="Dicer_dimer"/>
    <property type="match status" value="1"/>
</dbReference>
<dbReference type="FunFam" id="2.170.260.10:FF:000004">
    <property type="entry name" value="Dicer-like 104"/>
    <property type="match status" value="1"/>
</dbReference>
<dbReference type="SMART" id="SM00487">
    <property type="entry name" value="DEXDc"/>
    <property type="match status" value="1"/>
</dbReference>
<keyword evidence="7" id="KW-0255">Endonuclease</keyword>
<evidence type="ECO:0000259" key="18">
    <source>
        <dbReference type="PROSITE" id="PS50142"/>
    </source>
</evidence>
<dbReference type="Gene3D" id="3.40.50.300">
    <property type="entry name" value="P-loop containing nucleotide triphosphate hydrolases"/>
    <property type="match status" value="2"/>
</dbReference>
<dbReference type="InterPro" id="IPR036085">
    <property type="entry name" value="PAZ_dom_sf"/>
</dbReference>
<evidence type="ECO:0000256" key="2">
    <source>
        <dbReference type="ARBA" id="ARBA00001946"/>
    </source>
</evidence>
<dbReference type="GO" id="GO:0004525">
    <property type="term" value="F:ribonuclease III activity"/>
    <property type="evidence" value="ECO:0007669"/>
    <property type="project" value="InterPro"/>
</dbReference>
<name>A0A6A2WGS7_HIBSY</name>
<gene>
    <name evidence="22" type="ORF">F3Y22_tig00116975pilonHSYRG00079</name>
</gene>
<dbReference type="InterPro" id="IPR000719">
    <property type="entry name" value="Prot_kinase_dom"/>
</dbReference>
<dbReference type="FunFam" id="3.40.50.300:FF:000705">
    <property type="entry name" value="Endoribonuclease dicer-like protein"/>
    <property type="match status" value="1"/>
</dbReference>
<dbReference type="GO" id="GO:0005634">
    <property type="term" value="C:nucleus"/>
    <property type="evidence" value="ECO:0007669"/>
    <property type="project" value="TreeGrafter"/>
</dbReference>
<dbReference type="EMBL" id="VEPZ02001748">
    <property type="protein sequence ID" value="KAE8658023.1"/>
    <property type="molecule type" value="Genomic_DNA"/>
</dbReference>
<sequence length="1709" mass="191283">MKIALGAAKGLAFLHEADKLVIFRDFKSSNILLDYDYNCKLSDFGLAKDGPGCGETHVTTRVMGTQGYAAPEYIMTGHLTTMSDVYSFGVVLLELLMGKRSVDNSRPGREQSLVEWARPLLRDSMKVDRLIDARLEGQFSNKGAPKVAALAYKCLSHQPKPRPGMGDVVKILDSVQGFVDEFVGTFVYVVPNETDDSNEFFTMKDRGVEKHDRHRCGWRNRIKLPRSLMHSPKEEQSNPLKRSFSEMNSADPSPDMIVVDGNNAAMEDHSSSSKPEELNPRGYQLQVYEVAKRRNIIAVLDTGVGKTMIAVMLIKDFGEAFKSGDSKKLIVFLAPTVHLVNQQFEYIKDHTSLEVKQYYGAMGVDEWTSDCWEKEVKGHDVLVMTPQILLDTLRKAFLSLEMVSLLIIDECHRATGNHPYARIMKEFYHKSKNKPKIFGMTASPVVSKGVSSSDDCEGQMSELESVLDCLIYTIEDRTEMETYVPTAKESCRFYDPAKFSSSDLKAMVEASRLKTDVSLMKLQDSLQVSYKDLDDKLKALQKRLSNENAKILHCLDNLGLVCAYEAVNVCLENIIDTKEECEAYRESVLQWQNFLEEVRCLIGESLPLGDKGFLNSGFDYLKAVDLGYISPKLHELLQLFQSFGETRQVSCLIFVERIITAKLIPWHQKYKGNLGVISIWEGIHVPNCWYVIRFDLPKTVRSYIQSRGRARKNNSEFIMMLERGNLKQRNQIYDLIRKPNTFVVDATGASVTADSAVSLIHRYCGKLPGDKYYTPKPSFEFTSSEGLYECKLTLPVNAAFHTIAGPLSRNSHLAKQLVCLEACKQLHQVGALNDHLIPSIEGPSENAIVSKGKDSDSGAGAGTTKRKELHGTTCIQALCGSWGEKSDDAVFFGYKFDFKCNIVTVIYSQFVLLIESKLAADVGNTEMDLYLIGKTAKASVSSCGQVHLNAEQMMEAKRFQEFSSMACLESYLLDLNHLEHLENFFFVIKQALCGVHPICTEQYDGDRSNPSFNHTGSPVADYEETNMIHFANSSVDVNGLRNKVVLAIHTGRIYCVIEAVSDITAGSSFDETVDKVSSGFASFSEYFCKKYGIVLKHPRQPLLLLKQSHNPHNLLVNFNDEGVSAKASQAGVVNEKPRFHVHMPLSFCLPLMSQLELLGDSVLKYTVSCTVFLKYPSKHEGQLSSRRSLAGYIRDGAFDPRRWVAPGQQSLRPVPCKCGVESLEVPLDKTFQTEDPKIKVGKSCDRGHRWMCSKTVSDCVEALIGAYFVSGGLVAALHVMKWLGVDAELDPSMVSEVINQASLRNYLPSNEIHDIESKVGYNFSVKFLLQEALTHESAHEFYCYQRLEFLGDSVLDLLITQYLYHNHTDIDPGELTDLRSATVNNESFAQVAVRHNLYKHLQHSSALLTDQISEYVQSFTDSQNTTRSDPGIKGPKALGDLVESIVGAILIDTNLNLDEVWRIVEPLLSPIVTPDKLELPPLRELNELCDSLGYFIKEKCANMGEVVHAELLLQLDHDLLVGEGFDRSRKVAKGKAASNLLKQLENRGISRKRKKHDCADSNQTVDDESLEPTIHKRQKRPETQLLDDSKVACGATPATPVMVTIKTKKGGPRSTLFELCKKLLWPMPTIQPTEHKSSTPMEIGEGTERRKGFISFVSKITLNVPGYDIMECSGDTKADKKSSMDSAALFMLYELEQRGKIVIEETLEF</sequence>
<feature type="region of interest" description="Disordered" evidence="16">
    <location>
        <begin position="226"/>
        <end position="253"/>
    </location>
</feature>
<feature type="domain" description="RNase III" evidence="18">
    <location>
        <begin position="1153"/>
        <end position="1272"/>
    </location>
</feature>
<dbReference type="SUPFAM" id="SSF69065">
    <property type="entry name" value="RNase III domain-like"/>
    <property type="match status" value="2"/>
</dbReference>
<dbReference type="Gene3D" id="3.30.160.20">
    <property type="match status" value="1"/>
</dbReference>
<reference evidence="22" key="1">
    <citation type="submission" date="2019-09" db="EMBL/GenBank/DDBJ databases">
        <title>Draft genome information of white flower Hibiscus syriacus.</title>
        <authorList>
            <person name="Kim Y.-M."/>
        </authorList>
    </citation>
    <scope>NUCLEOTIDE SEQUENCE [LARGE SCALE GENOMIC DNA]</scope>
    <source>
        <strain evidence="22">YM2019G1</strain>
    </source>
</reference>
<evidence type="ECO:0000256" key="5">
    <source>
        <dbReference type="ARBA" id="ARBA00022737"/>
    </source>
</evidence>
<dbReference type="GO" id="GO:0046872">
    <property type="term" value="F:metal ion binding"/>
    <property type="evidence" value="ECO:0007669"/>
    <property type="project" value="UniProtKB-KW"/>
</dbReference>
<evidence type="ECO:0000259" key="17">
    <source>
        <dbReference type="PROSITE" id="PS50011"/>
    </source>
</evidence>
<feature type="domain" description="RNase III" evidence="18">
    <location>
        <begin position="1312"/>
        <end position="1454"/>
    </location>
</feature>
<dbReference type="PROSITE" id="PS00517">
    <property type="entry name" value="RNASE_3_1"/>
    <property type="match status" value="1"/>
</dbReference>
<keyword evidence="23" id="KW-1185">Reference proteome</keyword>
<evidence type="ECO:0000256" key="10">
    <source>
        <dbReference type="ARBA" id="ARBA00022840"/>
    </source>
</evidence>
<dbReference type="PROSITE" id="PS51327">
    <property type="entry name" value="DICER_DSRBF"/>
    <property type="match status" value="1"/>
</dbReference>
<keyword evidence="10" id="KW-0067">ATP-binding</keyword>
<feature type="domain" description="Protein kinase" evidence="17">
    <location>
        <begin position="1"/>
        <end position="179"/>
    </location>
</feature>
<dbReference type="InterPro" id="IPR011009">
    <property type="entry name" value="Kinase-like_dom_sf"/>
</dbReference>
<dbReference type="InterPro" id="IPR011545">
    <property type="entry name" value="DEAD/DEAH_box_helicase_dom"/>
</dbReference>
<dbReference type="Pfam" id="PF00069">
    <property type="entry name" value="Pkinase"/>
    <property type="match status" value="1"/>
</dbReference>
<organism evidence="22 23">
    <name type="scientific">Hibiscus syriacus</name>
    <name type="common">Rose of Sharon</name>
    <dbReference type="NCBI Taxonomy" id="106335"/>
    <lineage>
        <taxon>Eukaryota</taxon>
        <taxon>Viridiplantae</taxon>
        <taxon>Streptophyta</taxon>
        <taxon>Embryophyta</taxon>
        <taxon>Tracheophyta</taxon>
        <taxon>Spermatophyta</taxon>
        <taxon>Magnoliopsida</taxon>
        <taxon>eudicotyledons</taxon>
        <taxon>Gunneridae</taxon>
        <taxon>Pentapetalae</taxon>
        <taxon>rosids</taxon>
        <taxon>malvids</taxon>
        <taxon>Malvales</taxon>
        <taxon>Malvaceae</taxon>
        <taxon>Malvoideae</taxon>
        <taxon>Hibiscus</taxon>
    </lineage>
</organism>
<evidence type="ECO:0000259" key="20">
    <source>
        <dbReference type="PROSITE" id="PS51192"/>
    </source>
</evidence>
<feature type="compositionally biased region" description="Polar residues" evidence="16">
    <location>
        <begin position="237"/>
        <end position="251"/>
    </location>
</feature>
<dbReference type="InterPro" id="IPR005034">
    <property type="entry name" value="Dicer_dimerisation"/>
</dbReference>
<dbReference type="GO" id="GO:0005737">
    <property type="term" value="C:cytoplasm"/>
    <property type="evidence" value="ECO:0007669"/>
    <property type="project" value="TreeGrafter"/>
</dbReference>
<dbReference type="GO" id="GO:0010267">
    <property type="term" value="P:ta-siRNA processing"/>
    <property type="evidence" value="ECO:0007669"/>
    <property type="project" value="UniProtKB-ARBA"/>
</dbReference>
<keyword evidence="12 14" id="KW-0694">RNA-binding</keyword>